<evidence type="ECO:0000313" key="3">
    <source>
        <dbReference type="Proteomes" id="UP000054477"/>
    </source>
</evidence>
<proteinExistence type="predicted"/>
<protein>
    <submittedName>
        <fullName evidence="2">Uncharacterized protein</fullName>
    </submittedName>
</protein>
<organism evidence="2 3">
    <name type="scientific">Laccaria amethystina LaAM-08-1</name>
    <dbReference type="NCBI Taxonomy" id="1095629"/>
    <lineage>
        <taxon>Eukaryota</taxon>
        <taxon>Fungi</taxon>
        <taxon>Dikarya</taxon>
        <taxon>Basidiomycota</taxon>
        <taxon>Agaricomycotina</taxon>
        <taxon>Agaricomycetes</taxon>
        <taxon>Agaricomycetidae</taxon>
        <taxon>Agaricales</taxon>
        <taxon>Agaricineae</taxon>
        <taxon>Hydnangiaceae</taxon>
        <taxon>Laccaria</taxon>
    </lineage>
</organism>
<dbReference type="Proteomes" id="UP000054477">
    <property type="component" value="Unassembled WGS sequence"/>
</dbReference>
<reference evidence="3" key="2">
    <citation type="submission" date="2015-01" db="EMBL/GenBank/DDBJ databases">
        <title>Evolutionary Origins and Diversification of the Mycorrhizal Mutualists.</title>
        <authorList>
            <consortium name="DOE Joint Genome Institute"/>
            <consortium name="Mycorrhizal Genomics Consortium"/>
            <person name="Kohler A."/>
            <person name="Kuo A."/>
            <person name="Nagy L.G."/>
            <person name="Floudas D."/>
            <person name="Copeland A."/>
            <person name="Barry K.W."/>
            <person name="Cichocki N."/>
            <person name="Veneault-Fourrey C."/>
            <person name="LaButti K."/>
            <person name="Lindquist E.A."/>
            <person name="Lipzen A."/>
            <person name="Lundell T."/>
            <person name="Morin E."/>
            <person name="Murat C."/>
            <person name="Riley R."/>
            <person name="Ohm R."/>
            <person name="Sun H."/>
            <person name="Tunlid A."/>
            <person name="Henrissat B."/>
            <person name="Grigoriev I.V."/>
            <person name="Hibbett D.S."/>
            <person name="Martin F."/>
        </authorList>
    </citation>
    <scope>NUCLEOTIDE SEQUENCE [LARGE SCALE GENOMIC DNA]</scope>
    <source>
        <strain evidence="3">LaAM-08-1</strain>
    </source>
</reference>
<evidence type="ECO:0000256" key="1">
    <source>
        <dbReference type="SAM" id="MobiDB-lite"/>
    </source>
</evidence>
<name>A0A0C9XU35_9AGAR</name>
<gene>
    <name evidence="2" type="ORF">K443DRAFT_4032</name>
</gene>
<dbReference type="AlphaFoldDB" id="A0A0C9XU35"/>
<evidence type="ECO:0000313" key="2">
    <source>
        <dbReference type="EMBL" id="KIK05194.1"/>
    </source>
</evidence>
<accession>A0A0C9XU35</accession>
<feature type="region of interest" description="Disordered" evidence="1">
    <location>
        <begin position="33"/>
        <end position="61"/>
    </location>
</feature>
<sequence length="61" mass="6315">MSRKHVLQGAQNVNISGGTFIAADSVKYYAGAGDRATSDAPIPENQTQAFGSLAGPTFSQN</sequence>
<reference evidence="2 3" key="1">
    <citation type="submission" date="2014-04" db="EMBL/GenBank/DDBJ databases">
        <authorList>
            <consortium name="DOE Joint Genome Institute"/>
            <person name="Kuo A."/>
            <person name="Kohler A."/>
            <person name="Nagy L.G."/>
            <person name="Floudas D."/>
            <person name="Copeland A."/>
            <person name="Barry K.W."/>
            <person name="Cichocki N."/>
            <person name="Veneault-Fourrey C."/>
            <person name="LaButti K."/>
            <person name="Lindquist E.A."/>
            <person name="Lipzen A."/>
            <person name="Lundell T."/>
            <person name="Morin E."/>
            <person name="Murat C."/>
            <person name="Sun H."/>
            <person name="Tunlid A."/>
            <person name="Henrissat B."/>
            <person name="Grigoriev I.V."/>
            <person name="Hibbett D.S."/>
            <person name="Martin F."/>
            <person name="Nordberg H.P."/>
            <person name="Cantor M.N."/>
            <person name="Hua S.X."/>
        </authorList>
    </citation>
    <scope>NUCLEOTIDE SEQUENCE [LARGE SCALE GENOMIC DNA]</scope>
    <source>
        <strain evidence="2 3">LaAM-08-1</strain>
    </source>
</reference>
<dbReference type="HOGENOM" id="CLU_2922965_0_0_1"/>
<keyword evidence="3" id="KW-1185">Reference proteome</keyword>
<dbReference type="EMBL" id="KN838562">
    <property type="protein sequence ID" value="KIK05194.1"/>
    <property type="molecule type" value="Genomic_DNA"/>
</dbReference>